<dbReference type="Proteomes" id="UP000252167">
    <property type="component" value="Unassembled WGS sequence"/>
</dbReference>
<feature type="domain" description="Putative sugar diacid recognition" evidence="1">
    <location>
        <begin position="16"/>
        <end position="142"/>
    </location>
</feature>
<dbReference type="InterPro" id="IPR051448">
    <property type="entry name" value="CdaR-like_regulators"/>
</dbReference>
<protein>
    <recommendedName>
        <fullName evidence="5">Sugar diacid recognition family protein</fullName>
    </recommendedName>
</protein>
<dbReference type="InterPro" id="IPR042070">
    <property type="entry name" value="PucR_C-HTH_sf"/>
</dbReference>
<organism evidence="3 4">
    <name type="scientific">Glutamicibacter soli</name>
    <dbReference type="NCBI Taxonomy" id="453836"/>
    <lineage>
        <taxon>Bacteria</taxon>
        <taxon>Bacillati</taxon>
        <taxon>Actinomycetota</taxon>
        <taxon>Actinomycetes</taxon>
        <taxon>Micrococcales</taxon>
        <taxon>Micrococcaceae</taxon>
        <taxon>Glutamicibacter</taxon>
    </lineage>
</organism>
<name>A0A365Y7Y2_9MICC</name>
<dbReference type="Pfam" id="PF13556">
    <property type="entry name" value="HTH_30"/>
    <property type="match status" value="1"/>
</dbReference>
<evidence type="ECO:0000313" key="3">
    <source>
        <dbReference type="EMBL" id="RBL98770.1"/>
    </source>
</evidence>
<proteinExistence type="predicted"/>
<reference evidence="3 4" key="1">
    <citation type="submission" date="2018-01" db="EMBL/GenBank/DDBJ databases">
        <title>Glutamicibacter soli strain NHPC-3 Whole genome sequence and assembly.</title>
        <authorList>
            <person name="Choudhury P."/>
            <person name="Gupta D."/>
            <person name="Sengupta K."/>
            <person name="Jawed A."/>
            <person name="Sultana N."/>
            <person name="Saha P."/>
        </authorList>
    </citation>
    <scope>NUCLEOTIDE SEQUENCE [LARGE SCALE GENOMIC DNA]</scope>
    <source>
        <strain evidence="3 4">NHPC-3</strain>
    </source>
</reference>
<feature type="domain" description="PucR C-terminal helix-turn-helix" evidence="2">
    <location>
        <begin position="286"/>
        <end position="330"/>
    </location>
</feature>
<dbReference type="PANTHER" id="PTHR33744">
    <property type="entry name" value="CARBOHYDRATE DIACID REGULATOR"/>
    <property type="match status" value="1"/>
</dbReference>
<dbReference type="AlphaFoldDB" id="A0A365Y7Y2"/>
<evidence type="ECO:0000259" key="2">
    <source>
        <dbReference type="Pfam" id="PF13556"/>
    </source>
</evidence>
<dbReference type="Pfam" id="PF05651">
    <property type="entry name" value="Diacid_rec"/>
    <property type="match status" value="1"/>
</dbReference>
<dbReference type="InterPro" id="IPR008599">
    <property type="entry name" value="Diacid_rec"/>
</dbReference>
<dbReference type="InterPro" id="IPR025736">
    <property type="entry name" value="PucR_C-HTH_dom"/>
</dbReference>
<evidence type="ECO:0000313" key="4">
    <source>
        <dbReference type="Proteomes" id="UP000252167"/>
    </source>
</evidence>
<dbReference type="EMBL" id="POAF01000012">
    <property type="protein sequence ID" value="RBL98770.1"/>
    <property type="molecule type" value="Genomic_DNA"/>
</dbReference>
<accession>A0A365Y7Y2</accession>
<comment type="caution">
    <text evidence="3">The sequence shown here is derived from an EMBL/GenBank/DDBJ whole genome shotgun (WGS) entry which is preliminary data.</text>
</comment>
<gene>
    <name evidence="3" type="ORF">C1H84_17180</name>
</gene>
<evidence type="ECO:0008006" key="5">
    <source>
        <dbReference type="Google" id="ProtNLM"/>
    </source>
</evidence>
<dbReference type="PANTHER" id="PTHR33744:SF15">
    <property type="entry name" value="CARBOHYDRATE DIACID REGULATOR"/>
    <property type="match status" value="1"/>
</dbReference>
<dbReference type="Gene3D" id="1.10.10.2840">
    <property type="entry name" value="PucR C-terminal helix-turn-helix domain"/>
    <property type="match status" value="1"/>
</dbReference>
<keyword evidence="4" id="KW-1185">Reference proteome</keyword>
<sequence>MVGRLPSMAQKATGKLTHTVALRVVQTIAPRVDYPLNIMDERGIIIASSDPKRLGNPHPDALRALSENRTIVTAQADPVSGQLPGVNVPLYADGVVQGVVGVTGAPQEVASLAQLISLTVQLLLTQHEEHVRSTVRATQISDMLSGLVSGSASDEALAEQLEQLGLSAPWSLSLLLDEDGPEQYEAALTINNARWVLSSGPIEDPASARAILGPPRTQPSDLLVDAENLRTLGAVPALVPAAGLRELWNEDMALSAARAPEAYCRSLARRTAQISAEHAFTLLALAASSTQSEAIARLTVHRNTLIQRMDRIKQVTGSDPRVPGELMALLSSIYARVRLGEMHIFQYSKQLKYGLRPIGLVEESP</sequence>
<evidence type="ECO:0000259" key="1">
    <source>
        <dbReference type="Pfam" id="PF05651"/>
    </source>
</evidence>